<dbReference type="RefSeq" id="WP_013131302.1">
    <property type="nucleotide sequence ID" value="NC_014165.1"/>
</dbReference>
<name>D6Y7V0_THEBD</name>
<feature type="region of interest" description="Disordered" evidence="1">
    <location>
        <begin position="120"/>
        <end position="142"/>
    </location>
</feature>
<dbReference type="HOGENOM" id="CLU_052695_0_0_11"/>
<dbReference type="InterPro" id="IPR016024">
    <property type="entry name" value="ARM-type_fold"/>
</dbReference>
<keyword evidence="3" id="KW-1185">Reference proteome</keyword>
<dbReference type="GO" id="GO:0016829">
    <property type="term" value="F:lyase activity"/>
    <property type="evidence" value="ECO:0007669"/>
    <property type="project" value="UniProtKB-KW"/>
</dbReference>
<dbReference type="STRING" id="469371.Tbis_1047"/>
<dbReference type="Gene3D" id="1.25.10.10">
    <property type="entry name" value="Leucine-rich Repeat Variant"/>
    <property type="match status" value="1"/>
</dbReference>
<evidence type="ECO:0000256" key="1">
    <source>
        <dbReference type="SAM" id="MobiDB-lite"/>
    </source>
</evidence>
<accession>D6Y7V0</accession>
<evidence type="ECO:0000313" key="2">
    <source>
        <dbReference type="EMBL" id="ADG87769.1"/>
    </source>
</evidence>
<dbReference type="eggNOG" id="COG1413">
    <property type="taxonomic scope" value="Bacteria"/>
</dbReference>
<dbReference type="KEGG" id="tbi:Tbis_1047"/>
<dbReference type="Pfam" id="PF13646">
    <property type="entry name" value="HEAT_2"/>
    <property type="match status" value="1"/>
</dbReference>
<protein>
    <submittedName>
        <fullName evidence="2">PBS lyase HEAT domain protein repeat-containing protein</fullName>
    </submittedName>
</protein>
<dbReference type="InterPro" id="IPR004155">
    <property type="entry name" value="PBS_lyase_HEAT"/>
</dbReference>
<sequence length="409" mass="44248">MGDHDVLAGLDEIPWEELRHCYGPAGDVPGQLRALRSPDPVERERALWHLYGNIYHQGGRYEAAAYAVPFLARLALDPGTEQRAEIVVLLGALAIGYDDDLLPHGLDIAAWRAEIERKRSAGDEGAMRETGEGVAAAAGEPEQRIGQERRDVYDMRWVDVYGATEAELAAYDAVLAEIPRLRTLLTADDPRLRAATAGLLGWFPEEAAGSVAALGELLESEAVPIVLANAIVSVGLLSGTGLIPRLREHLGGPDPLVRWAAAVALARLGRTDPEVIAALTAAMASMPLASPEDLHFHDGNTRDYAALALGAVADRVPPEAVDGVLDALARHRYLTKEMVGAALRLAFPDGPLRRVPPFAELTAPQRRLVRILADLDPDSWRGCHFDRTLQKWNLPADRAACRAYAGLPE</sequence>
<dbReference type="Proteomes" id="UP000006640">
    <property type="component" value="Chromosome"/>
</dbReference>
<organism evidence="2 3">
    <name type="scientific">Thermobispora bispora (strain ATCC 19993 / DSM 43833 / CBS 139.67 / JCM 10125 / KCTC 9307 / NBRC 14880 / R51)</name>
    <dbReference type="NCBI Taxonomy" id="469371"/>
    <lineage>
        <taxon>Bacteria</taxon>
        <taxon>Bacillati</taxon>
        <taxon>Actinomycetota</taxon>
        <taxon>Actinomycetes</taxon>
        <taxon>Streptosporangiales</taxon>
        <taxon>Streptosporangiaceae</taxon>
        <taxon>Thermobispora</taxon>
    </lineage>
</organism>
<reference evidence="2 3" key="1">
    <citation type="submission" date="2010-01" db="EMBL/GenBank/DDBJ databases">
        <title>The complete genome of Thermobispora bispora DSM 43833.</title>
        <authorList>
            <consortium name="US DOE Joint Genome Institute (JGI-PGF)"/>
            <person name="Lucas S."/>
            <person name="Copeland A."/>
            <person name="Lapidus A."/>
            <person name="Glavina del Rio T."/>
            <person name="Dalin E."/>
            <person name="Tice H."/>
            <person name="Bruce D."/>
            <person name="Goodwin L."/>
            <person name="Pitluck S."/>
            <person name="Kyrpides N."/>
            <person name="Mavromatis K."/>
            <person name="Ivanova N."/>
            <person name="Mikhailova N."/>
            <person name="Chertkov O."/>
            <person name="Brettin T."/>
            <person name="Detter J.C."/>
            <person name="Han C."/>
            <person name="Larimer F."/>
            <person name="Land M."/>
            <person name="Hauser L."/>
            <person name="Markowitz V."/>
            <person name="Cheng J.-F."/>
            <person name="Hugenholtz P."/>
            <person name="Woyke T."/>
            <person name="Wu D."/>
            <person name="Jando M."/>
            <person name="Schneider S."/>
            <person name="Klenk H.-P."/>
            <person name="Eisen J.A."/>
        </authorList>
    </citation>
    <scope>NUCLEOTIDE SEQUENCE [LARGE SCALE GENOMIC DNA]</scope>
    <source>
        <strain evidence="3">ATCC 19993 / DSM 43833 / CBS 139.67 / JCM 10125 / KCTC 9307 / NBRC 14880 / R51</strain>
    </source>
</reference>
<evidence type="ECO:0000313" key="3">
    <source>
        <dbReference type="Proteomes" id="UP000006640"/>
    </source>
</evidence>
<gene>
    <name evidence="2" type="ordered locus">Tbis_1047</name>
</gene>
<dbReference type="SMART" id="SM00567">
    <property type="entry name" value="EZ_HEAT"/>
    <property type="match status" value="2"/>
</dbReference>
<feature type="compositionally biased region" description="Basic and acidic residues" evidence="1">
    <location>
        <begin position="120"/>
        <end position="131"/>
    </location>
</feature>
<dbReference type="AlphaFoldDB" id="D6Y7V0"/>
<dbReference type="EMBL" id="CP001874">
    <property type="protein sequence ID" value="ADG87769.1"/>
    <property type="molecule type" value="Genomic_DNA"/>
</dbReference>
<dbReference type="SUPFAM" id="SSF48371">
    <property type="entry name" value="ARM repeat"/>
    <property type="match status" value="1"/>
</dbReference>
<dbReference type="InterPro" id="IPR011989">
    <property type="entry name" value="ARM-like"/>
</dbReference>
<keyword evidence="2" id="KW-0456">Lyase</keyword>
<proteinExistence type="predicted"/>